<feature type="compositionally biased region" description="Pro residues" evidence="3">
    <location>
        <begin position="1"/>
        <end position="10"/>
    </location>
</feature>
<name>A0A5C5GFA9_9RHOB</name>
<dbReference type="EMBL" id="VFFF01000001">
    <property type="protein sequence ID" value="TNY33442.1"/>
    <property type="molecule type" value="Genomic_DNA"/>
</dbReference>
<evidence type="ECO:0000313" key="5">
    <source>
        <dbReference type="EMBL" id="TNY33442.1"/>
    </source>
</evidence>
<dbReference type="OrthoDB" id="9789603at2"/>
<accession>A0A5C5GFA9</accession>
<evidence type="ECO:0000256" key="2">
    <source>
        <dbReference type="ARBA" id="ARBA00023315"/>
    </source>
</evidence>
<gene>
    <name evidence="5" type="ORF">FHY64_09260</name>
</gene>
<feature type="domain" description="N-acetyltransferase" evidence="4">
    <location>
        <begin position="49"/>
        <end position="197"/>
    </location>
</feature>
<dbReference type="PANTHER" id="PTHR43877:SF2">
    <property type="entry name" value="AMINOALKYLPHOSPHONATE N-ACETYLTRANSFERASE-RELATED"/>
    <property type="match status" value="1"/>
</dbReference>
<dbReference type="AlphaFoldDB" id="A0A5C5GFA9"/>
<dbReference type="Proteomes" id="UP000314011">
    <property type="component" value="Unassembled WGS sequence"/>
</dbReference>
<feature type="compositionally biased region" description="Basic and acidic residues" evidence="3">
    <location>
        <begin position="14"/>
        <end position="30"/>
    </location>
</feature>
<feature type="region of interest" description="Disordered" evidence="3">
    <location>
        <begin position="1"/>
        <end position="45"/>
    </location>
</feature>
<dbReference type="InterPro" id="IPR000182">
    <property type="entry name" value="GNAT_dom"/>
</dbReference>
<evidence type="ECO:0000259" key="4">
    <source>
        <dbReference type="PROSITE" id="PS51186"/>
    </source>
</evidence>
<evidence type="ECO:0000256" key="3">
    <source>
        <dbReference type="SAM" id="MobiDB-lite"/>
    </source>
</evidence>
<dbReference type="GO" id="GO:0016747">
    <property type="term" value="F:acyltransferase activity, transferring groups other than amino-acyl groups"/>
    <property type="evidence" value="ECO:0007669"/>
    <property type="project" value="InterPro"/>
</dbReference>
<keyword evidence="6" id="KW-1185">Reference proteome</keyword>
<dbReference type="PROSITE" id="PS51186">
    <property type="entry name" value="GNAT"/>
    <property type="match status" value="1"/>
</dbReference>
<dbReference type="PROSITE" id="PS00018">
    <property type="entry name" value="EF_HAND_1"/>
    <property type="match status" value="1"/>
</dbReference>
<reference evidence="5 6" key="1">
    <citation type="submission" date="2019-06" db="EMBL/GenBank/DDBJ databases">
        <title>Genome of new Rhodobacteraceae sp. SM1903.</title>
        <authorList>
            <person name="Ren X."/>
        </authorList>
    </citation>
    <scope>NUCLEOTIDE SEQUENCE [LARGE SCALE GENOMIC DNA]</scope>
    <source>
        <strain evidence="5 6">SM1903</strain>
    </source>
</reference>
<dbReference type="InterPro" id="IPR018247">
    <property type="entry name" value="EF_Hand_1_Ca_BS"/>
</dbReference>
<sequence length="197" mass="21311">MAGPRDPPGPDVGQPRRDREVASRAGRRADQGPAPRSLGEARDGRVSALTVRRAVSGDLRDILRLLADDHLGRDRDDPANAEDAAYREAFAAIDADPNQFLGVAELDGAVVGTFQLSFLPGLSNRGALKVAIEAVRVDSALRGGGYGGQMLSWAMDYARGRGCSGMQLKSHRSREGAHRFYERHGFRHSHVGMTRPL</sequence>
<dbReference type="InterPro" id="IPR016181">
    <property type="entry name" value="Acyl_CoA_acyltransferase"/>
</dbReference>
<dbReference type="PANTHER" id="PTHR43877">
    <property type="entry name" value="AMINOALKYLPHOSPHONATE N-ACETYLTRANSFERASE-RELATED-RELATED"/>
    <property type="match status" value="1"/>
</dbReference>
<dbReference type="SUPFAM" id="SSF55729">
    <property type="entry name" value="Acyl-CoA N-acyltransferases (Nat)"/>
    <property type="match status" value="1"/>
</dbReference>
<keyword evidence="2" id="KW-0012">Acyltransferase</keyword>
<evidence type="ECO:0000313" key="6">
    <source>
        <dbReference type="Proteomes" id="UP000314011"/>
    </source>
</evidence>
<dbReference type="InterPro" id="IPR050832">
    <property type="entry name" value="Bact_Acetyltransf"/>
</dbReference>
<dbReference type="Pfam" id="PF00583">
    <property type="entry name" value="Acetyltransf_1"/>
    <property type="match status" value="1"/>
</dbReference>
<dbReference type="CDD" id="cd04301">
    <property type="entry name" value="NAT_SF"/>
    <property type="match status" value="1"/>
</dbReference>
<organism evidence="5 6">
    <name type="scientific">Pelagovum pacificum</name>
    <dbReference type="NCBI Taxonomy" id="2588711"/>
    <lineage>
        <taxon>Bacteria</taxon>
        <taxon>Pseudomonadati</taxon>
        <taxon>Pseudomonadota</taxon>
        <taxon>Alphaproteobacteria</taxon>
        <taxon>Rhodobacterales</taxon>
        <taxon>Paracoccaceae</taxon>
        <taxon>Pelagovum</taxon>
    </lineage>
</organism>
<protein>
    <submittedName>
        <fullName evidence="5">GNAT family N-acetyltransferase</fullName>
    </submittedName>
</protein>
<proteinExistence type="predicted"/>
<keyword evidence="1 5" id="KW-0808">Transferase</keyword>
<evidence type="ECO:0000256" key="1">
    <source>
        <dbReference type="ARBA" id="ARBA00022679"/>
    </source>
</evidence>
<comment type="caution">
    <text evidence="5">The sequence shown here is derived from an EMBL/GenBank/DDBJ whole genome shotgun (WGS) entry which is preliminary data.</text>
</comment>
<dbReference type="Gene3D" id="3.40.630.30">
    <property type="match status" value="1"/>
</dbReference>